<dbReference type="GO" id="GO:0016887">
    <property type="term" value="F:ATP hydrolysis activity"/>
    <property type="evidence" value="ECO:0007669"/>
    <property type="project" value="InterPro"/>
</dbReference>
<evidence type="ECO:0000313" key="5">
    <source>
        <dbReference type="RefSeq" id="XP_011043735.1"/>
    </source>
</evidence>
<dbReference type="Pfam" id="PF00004">
    <property type="entry name" value="AAA"/>
    <property type="match status" value="1"/>
</dbReference>
<keyword evidence="2" id="KW-0067">ATP-binding</keyword>
<dbReference type="PANTHER" id="PTHR45644">
    <property type="entry name" value="AAA ATPASE, PUTATIVE (AFU_ORTHOLOGUE AFUA_2G12920)-RELATED-RELATED"/>
    <property type="match status" value="1"/>
</dbReference>
<evidence type="ECO:0000256" key="2">
    <source>
        <dbReference type="ARBA" id="ARBA00022840"/>
    </source>
</evidence>
<proteinExistence type="predicted"/>
<dbReference type="InterPro" id="IPR027417">
    <property type="entry name" value="P-loop_NTPase"/>
</dbReference>
<organism evidence="4 5">
    <name type="scientific">Populus euphratica</name>
    <name type="common">Euphrates poplar</name>
    <dbReference type="NCBI Taxonomy" id="75702"/>
    <lineage>
        <taxon>Eukaryota</taxon>
        <taxon>Viridiplantae</taxon>
        <taxon>Streptophyta</taxon>
        <taxon>Embryophyta</taxon>
        <taxon>Tracheophyta</taxon>
        <taxon>Spermatophyta</taxon>
        <taxon>Magnoliopsida</taxon>
        <taxon>eudicotyledons</taxon>
        <taxon>Gunneridae</taxon>
        <taxon>Pentapetalae</taxon>
        <taxon>rosids</taxon>
        <taxon>fabids</taxon>
        <taxon>Malpighiales</taxon>
        <taxon>Salicaceae</taxon>
        <taxon>Saliceae</taxon>
        <taxon>Populus</taxon>
    </lineage>
</organism>
<evidence type="ECO:0000259" key="3">
    <source>
        <dbReference type="Pfam" id="PF00004"/>
    </source>
</evidence>
<gene>
    <name evidence="5" type="primary">LOC105139108</name>
</gene>
<dbReference type="InterPro" id="IPR051701">
    <property type="entry name" value="Mito_OM_Translocase_MSP1"/>
</dbReference>
<accession>A0AAJ6V9F2</accession>
<dbReference type="SUPFAM" id="SSF52540">
    <property type="entry name" value="P-loop containing nucleoside triphosphate hydrolases"/>
    <property type="match status" value="1"/>
</dbReference>
<reference evidence="5" key="1">
    <citation type="submission" date="2025-08" db="UniProtKB">
        <authorList>
            <consortium name="RefSeq"/>
        </authorList>
    </citation>
    <scope>IDENTIFICATION</scope>
</reference>
<dbReference type="GO" id="GO:0005741">
    <property type="term" value="C:mitochondrial outer membrane"/>
    <property type="evidence" value="ECO:0007669"/>
    <property type="project" value="TreeGrafter"/>
</dbReference>
<sequence length="102" mass="11574">MLAKAIVRDSRAVFINVRISNLMSKWFGSAQKLVAAVFSLAYKLQPAFIFIDEIDSFLGQRRTTDLEFCIYVVLLCSDLLECVLCKICGSVIYSWAWPGRTQ</sequence>
<dbReference type="AlphaFoldDB" id="A0AAJ6V9F2"/>
<dbReference type="Proteomes" id="UP000694918">
    <property type="component" value="Unplaced"/>
</dbReference>
<feature type="domain" description="ATPase AAA-type core" evidence="3">
    <location>
        <begin position="1"/>
        <end position="62"/>
    </location>
</feature>
<dbReference type="InterPro" id="IPR003959">
    <property type="entry name" value="ATPase_AAA_core"/>
</dbReference>
<dbReference type="RefSeq" id="XP_011043735.1">
    <property type="nucleotide sequence ID" value="XM_011045433.1"/>
</dbReference>
<name>A0AAJ6V9F2_POPEU</name>
<dbReference type="KEGG" id="peu:105139108"/>
<dbReference type="PANTHER" id="PTHR45644:SF3">
    <property type="entry name" value="FI08533P-RELATED"/>
    <property type="match status" value="1"/>
</dbReference>
<protein>
    <submittedName>
        <fullName evidence="5">Protein MSP1-like</fullName>
    </submittedName>
</protein>
<evidence type="ECO:0000313" key="4">
    <source>
        <dbReference type="Proteomes" id="UP000694918"/>
    </source>
</evidence>
<evidence type="ECO:0000256" key="1">
    <source>
        <dbReference type="ARBA" id="ARBA00022741"/>
    </source>
</evidence>
<keyword evidence="4" id="KW-1185">Reference proteome</keyword>
<dbReference type="Gene3D" id="3.40.50.300">
    <property type="entry name" value="P-loop containing nucleotide triphosphate hydrolases"/>
    <property type="match status" value="1"/>
</dbReference>
<dbReference type="GeneID" id="105139108"/>
<dbReference type="GO" id="GO:0005524">
    <property type="term" value="F:ATP binding"/>
    <property type="evidence" value="ECO:0007669"/>
    <property type="project" value="UniProtKB-KW"/>
</dbReference>
<keyword evidence="1" id="KW-0547">Nucleotide-binding</keyword>